<gene>
    <name evidence="2" type="ORF">KTH89_10280</name>
</gene>
<dbReference type="RefSeq" id="WP_158344074.1">
    <property type="nucleotide sequence ID" value="NZ_JAHQCW010000014.1"/>
</dbReference>
<dbReference type="AlphaFoldDB" id="A0A949K4T1"/>
<dbReference type="Pfam" id="PF13338">
    <property type="entry name" value="AbiEi_4"/>
    <property type="match status" value="1"/>
</dbReference>
<evidence type="ECO:0000313" key="2">
    <source>
        <dbReference type="EMBL" id="MBU9736926.1"/>
    </source>
</evidence>
<feature type="domain" description="AbiEi antitoxin N-terminal" evidence="1">
    <location>
        <begin position="5"/>
        <end position="53"/>
    </location>
</feature>
<protein>
    <submittedName>
        <fullName evidence="2">Type IV toxin-antitoxin system AbiEi family antitoxin domain-containing protein</fullName>
    </submittedName>
</protein>
<reference evidence="2" key="1">
    <citation type="submission" date="2021-06" db="EMBL/GenBank/DDBJ databases">
        <title>Description of novel taxa of the family Lachnospiraceae.</title>
        <authorList>
            <person name="Chaplin A.V."/>
            <person name="Sokolova S.R."/>
            <person name="Pikina A.P."/>
            <person name="Korzhanova M."/>
            <person name="Belova V."/>
            <person name="Korostin D."/>
            <person name="Efimov B.A."/>
        </authorList>
    </citation>
    <scope>NUCLEOTIDE SEQUENCE</scope>
    <source>
        <strain evidence="2">ASD5720</strain>
    </source>
</reference>
<dbReference type="EMBL" id="JAHQCW010000014">
    <property type="protein sequence ID" value="MBU9736926.1"/>
    <property type="molecule type" value="Genomic_DNA"/>
</dbReference>
<organism evidence="2 3">
    <name type="scientific">Diplocloster agilis</name>
    <dbReference type="NCBI Taxonomy" id="2850323"/>
    <lineage>
        <taxon>Bacteria</taxon>
        <taxon>Bacillati</taxon>
        <taxon>Bacillota</taxon>
        <taxon>Clostridia</taxon>
        <taxon>Lachnospirales</taxon>
        <taxon>Lachnospiraceae</taxon>
        <taxon>Diplocloster</taxon>
    </lineage>
</organism>
<sequence length="197" mass="22564">MNISDQIIQLAKENNGVITSAVISEKGILRGNLKNLVDSGRLERTVRGVYILPEIWEDEFVNLQARFKKGIFSNETALFLWDLTDRTPNRYDMTFPGSYNLTNAKKEGIVCLTVKKGWYNEGAVQVKSPGGNIITVYSMERTLCDILRKRNGVDTGVITEAFKCYMSRVDKNIPLLSEYAKKFRVEERVRRYLEVLI</sequence>
<proteinExistence type="predicted"/>
<dbReference type="InterPro" id="IPR025159">
    <property type="entry name" value="AbiEi_N"/>
</dbReference>
<keyword evidence="3" id="KW-1185">Reference proteome</keyword>
<comment type="caution">
    <text evidence="2">The sequence shown here is derived from an EMBL/GenBank/DDBJ whole genome shotgun (WGS) entry which is preliminary data.</text>
</comment>
<evidence type="ECO:0000313" key="3">
    <source>
        <dbReference type="Proteomes" id="UP000712157"/>
    </source>
</evidence>
<accession>A0A949K4T1</accession>
<evidence type="ECO:0000259" key="1">
    <source>
        <dbReference type="Pfam" id="PF13338"/>
    </source>
</evidence>
<dbReference type="Proteomes" id="UP000712157">
    <property type="component" value="Unassembled WGS sequence"/>
</dbReference>
<name>A0A949K4T1_9FIRM</name>